<keyword evidence="4" id="KW-0805">Transcription regulation</keyword>
<keyword evidence="6" id="KW-0862">Zinc</keyword>
<sequence length="336" mass="38780">MDSESLDNRSEAPDAILLANAVRHDASTEIEEDCCVICLERISEQAIAQPCEHGSFDFLCLISWLQEHSSCPLCKGETTSVQYDFTKSGPRTFKTYEVAAKKQPPSAIATSTSGPRSGHTRPHNFDPRPRRPYRRREYNVAPIQTPDEALRRRRQVYEKQLFSLHVGCNRFSRFRDLTPALFISDAELVSRARKWIRRELRVFTFLNPDSTSTSNDRRANNAEFLLEYIVAILKTVDTQGSEAQAEEMIRDFLGRENTRLFLHELRAWLRSPYADLAAWDSHVQYAEGLEKVGEKQRVANDGPRERRDPKGRGYDPRRGRARFTPYWRRGDRQVDG</sequence>
<dbReference type="EMBL" id="JAUBYV010000002">
    <property type="protein sequence ID" value="KAK2628950.1"/>
    <property type="molecule type" value="Genomic_DNA"/>
</dbReference>
<keyword evidence="6" id="KW-0479">Metal-binding</keyword>
<keyword evidence="6" id="KW-0863">Zinc-finger</keyword>
<dbReference type="PANTHER" id="PTHR46077">
    <property type="entry name" value="E3 UBIQUITIN-PROTEIN LIGASE TOPORS"/>
    <property type="match status" value="1"/>
</dbReference>
<dbReference type="InterPro" id="IPR013083">
    <property type="entry name" value="Znf_RING/FYVE/PHD"/>
</dbReference>
<dbReference type="Proteomes" id="UP001285354">
    <property type="component" value="Unassembled WGS sequence"/>
</dbReference>
<dbReference type="Gene3D" id="3.30.40.10">
    <property type="entry name" value="Zinc/RING finger domain, C3HC4 (zinc finger)"/>
    <property type="match status" value="1"/>
</dbReference>
<dbReference type="GO" id="GO:0006513">
    <property type="term" value="P:protein monoubiquitination"/>
    <property type="evidence" value="ECO:0007669"/>
    <property type="project" value="TreeGrafter"/>
</dbReference>
<organism evidence="9 10">
    <name type="scientific">Diplocarpon rosae</name>
    <dbReference type="NCBI Taxonomy" id="946125"/>
    <lineage>
        <taxon>Eukaryota</taxon>
        <taxon>Fungi</taxon>
        <taxon>Dikarya</taxon>
        <taxon>Ascomycota</taxon>
        <taxon>Pezizomycotina</taxon>
        <taxon>Leotiomycetes</taxon>
        <taxon>Helotiales</taxon>
        <taxon>Drepanopezizaceae</taxon>
        <taxon>Diplocarpon</taxon>
    </lineage>
</organism>
<evidence type="ECO:0000256" key="6">
    <source>
        <dbReference type="PROSITE-ProRule" id="PRU00175"/>
    </source>
</evidence>
<evidence type="ECO:0000256" key="4">
    <source>
        <dbReference type="ARBA" id="ARBA00023015"/>
    </source>
</evidence>
<evidence type="ECO:0000256" key="7">
    <source>
        <dbReference type="SAM" id="MobiDB-lite"/>
    </source>
</evidence>
<dbReference type="Pfam" id="PF13639">
    <property type="entry name" value="zf-RING_2"/>
    <property type="match status" value="1"/>
</dbReference>
<accession>A0AAD9WF12</accession>
<dbReference type="GO" id="GO:0061630">
    <property type="term" value="F:ubiquitin protein ligase activity"/>
    <property type="evidence" value="ECO:0007669"/>
    <property type="project" value="UniProtKB-EC"/>
</dbReference>
<comment type="caution">
    <text evidence="9">The sequence shown here is derived from an EMBL/GenBank/DDBJ whole genome shotgun (WGS) entry which is preliminary data.</text>
</comment>
<name>A0AAD9WF12_9HELO</name>
<dbReference type="SUPFAM" id="SSF57850">
    <property type="entry name" value="RING/U-box"/>
    <property type="match status" value="1"/>
</dbReference>
<reference evidence="9" key="1">
    <citation type="submission" date="2023-06" db="EMBL/GenBank/DDBJ databases">
        <title>Draft genome of Marssonina rosae.</title>
        <authorList>
            <person name="Cheng Q."/>
        </authorList>
    </citation>
    <scope>NUCLEOTIDE SEQUENCE</scope>
    <source>
        <strain evidence="9">R4</strain>
    </source>
</reference>
<keyword evidence="3" id="KW-0808">Transferase</keyword>
<protein>
    <recommendedName>
        <fullName evidence="2">RING-type E3 ubiquitin transferase</fullName>
        <ecNumber evidence="2">2.3.2.27</ecNumber>
    </recommendedName>
</protein>
<evidence type="ECO:0000256" key="3">
    <source>
        <dbReference type="ARBA" id="ARBA00022679"/>
    </source>
</evidence>
<keyword evidence="10" id="KW-1185">Reference proteome</keyword>
<dbReference type="InterPro" id="IPR001841">
    <property type="entry name" value="Znf_RING"/>
</dbReference>
<dbReference type="GO" id="GO:0008270">
    <property type="term" value="F:zinc ion binding"/>
    <property type="evidence" value="ECO:0007669"/>
    <property type="project" value="UniProtKB-KW"/>
</dbReference>
<proteinExistence type="predicted"/>
<keyword evidence="5" id="KW-0804">Transcription</keyword>
<feature type="region of interest" description="Disordered" evidence="7">
    <location>
        <begin position="104"/>
        <end position="132"/>
    </location>
</feature>
<feature type="region of interest" description="Disordered" evidence="7">
    <location>
        <begin position="294"/>
        <end position="336"/>
    </location>
</feature>
<dbReference type="AlphaFoldDB" id="A0AAD9WF12"/>
<evidence type="ECO:0000256" key="1">
    <source>
        <dbReference type="ARBA" id="ARBA00000900"/>
    </source>
</evidence>
<feature type="domain" description="RING-type" evidence="8">
    <location>
        <begin position="35"/>
        <end position="75"/>
    </location>
</feature>
<evidence type="ECO:0000256" key="5">
    <source>
        <dbReference type="ARBA" id="ARBA00023163"/>
    </source>
</evidence>
<dbReference type="EC" id="2.3.2.27" evidence="2"/>
<gene>
    <name evidence="9" type="ORF">QTJ16_002053</name>
</gene>
<dbReference type="GO" id="GO:0000209">
    <property type="term" value="P:protein polyubiquitination"/>
    <property type="evidence" value="ECO:0007669"/>
    <property type="project" value="TreeGrafter"/>
</dbReference>
<dbReference type="PANTHER" id="PTHR46077:SF1">
    <property type="entry name" value="TOP1 BINDING ARGININE_SERINE RICH PROTEIN, E3 UBIQUITIN LIGASE"/>
    <property type="match status" value="1"/>
</dbReference>
<dbReference type="SMART" id="SM00184">
    <property type="entry name" value="RING"/>
    <property type="match status" value="1"/>
</dbReference>
<evidence type="ECO:0000259" key="8">
    <source>
        <dbReference type="PROSITE" id="PS50089"/>
    </source>
</evidence>
<dbReference type="PROSITE" id="PS50089">
    <property type="entry name" value="ZF_RING_2"/>
    <property type="match status" value="1"/>
</dbReference>
<evidence type="ECO:0000313" key="9">
    <source>
        <dbReference type="EMBL" id="KAK2628950.1"/>
    </source>
</evidence>
<comment type="catalytic activity">
    <reaction evidence="1">
        <text>S-ubiquitinyl-[E2 ubiquitin-conjugating enzyme]-L-cysteine + [acceptor protein]-L-lysine = [E2 ubiquitin-conjugating enzyme]-L-cysteine + N(6)-ubiquitinyl-[acceptor protein]-L-lysine.</text>
        <dbReference type="EC" id="2.3.2.27"/>
    </reaction>
</comment>
<feature type="compositionally biased region" description="Basic and acidic residues" evidence="7">
    <location>
        <begin position="294"/>
        <end position="318"/>
    </location>
</feature>
<evidence type="ECO:0000313" key="10">
    <source>
        <dbReference type="Proteomes" id="UP001285354"/>
    </source>
</evidence>
<evidence type="ECO:0000256" key="2">
    <source>
        <dbReference type="ARBA" id="ARBA00012483"/>
    </source>
</evidence>